<dbReference type="Pfam" id="PF03372">
    <property type="entry name" value="Exo_endo_phos"/>
    <property type="match status" value="1"/>
</dbReference>
<keyword evidence="4" id="KW-1185">Reference proteome</keyword>
<comment type="caution">
    <text evidence="3">The sequence shown here is derived from an EMBL/GenBank/DDBJ whole genome shotgun (WGS) entry which is preliminary data.</text>
</comment>
<dbReference type="InterPro" id="IPR050410">
    <property type="entry name" value="CCR4/nocturin_mRNA_transcr"/>
</dbReference>
<dbReference type="EMBL" id="JBBNAF010000009">
    <property type="protein sequence ID" value="KAK9114914.1"/>
    <property type="molecule type" value="Genomic_DNA"/>
</dbReference>
<dbReference type="PANTHER" id="PTHR12121:SF74">
    <property type="entry name" value="CARBON CATABOLITE REPRESSOR PROTEIN 4 HOMOLOG 5"/>
    <property type="match status" value="1"/>
</dbReference>
<dbReference type="GO" id="GO:0000175">
    <property type="term" value="F:3'-5'-RNA exonuclease activity"/>
    <property type="evidence" value="ECO:0007669"/>
    <property type="project" value="TreeGrafter"/>
</dbReference>
<organism evidence="3 4">
    <name type="scientific">Stephania yunnanensis</name>
    <dbReference type="NCBI Taxonomy" id="152371"/>
    <lineage>
        <taxon>Eukaryota</taxon>
        <taxon>Viridiplantae</taxon>
        <taxon>Streptophyta</taxon>
        <taxon>Embryophyta</taxon>
        <taxon>Tracheophyta</taxon>
        <taxon>Spermatophyta</taxon>
        <taxon>Magnoliopsida</taxon>
        <taxon>Ranunculales</taxon>
        <taxon>Menispermaceae</taxon>
        <taxon>Menispermoideae</taxon>
        <taxon>Cissampelideae</taxon>
        <taxon>Stephania</taxon>
    </lineage>
</organism>
<dbReference type="AlphaFoldDB" id="A0AAP0IG32"/>
<evidence type="ECO:0000313" key="4">
    <source>
        <dbReference type="Proteomes" id="UP001420932"/>
    </source>
</evidence>
<evidence type="ECO:0000259" key="2">
    <source>
        <dbReference type="Pfam" id="PF03372"/>
    </source>
</evidence>
<reference evidence="3 4" key="1">
    <citation type="submission" date="2024-01" db="EMBL/GenBank/DDBJ databases">
        <title>Genome assemblies of Stephania.</title>
        <authorList>
            <person name="Yang L."/>
        </authorList>
    </citation>
    <scope>NUCLEOTIDE SEQUENCE [LARGE SCALE GENOMIC DNA]</scope>
    <source>
        <strain evidence="3">YNDBR</strain>
        <tissue evidence="3">Leaf</tissue>
    </source>
</reference>
<dbReference type="Gene3D" id="3.60.10.10">
    <property type="entry name" value="Endonuclease/exonuclease/phosphatase"/>
    <property type="match status" value="1"/>
</dbReference>
<gene>
    <name evidence="3" type="ORF">Syun_021711</name>
</gene>
<name>A0AAP0IG32_9MAGN</name>
<feature type="compositionally biased region" description="Low complexity" evidence="1">
    <location>
        <begin position="1"/>
        <end position="15"/>
    </location>
</feature>
<feature type="domain" description="Endonuclease/exonuclease/phosphatase" evidence="2">
    <location>
        <begin position="78"/>
        <end position="411"/>
    </location>
</feature>
<accession>A0AAP0IG32</accession>
<feature type="region of interest" description="Disordered" evidence="1">
    <location>
        <begin position="1"/>
        <end position="50"/>
    </location>
</feature>
<dbReference type="InterPro" id="IPR005135">
    <property type="entry name" value="Endo/exonuclease/phosphatase"/>
</dbReference>
<evidence type="ECO:0000256" key="1">
    <source>
        <dbReference type="SAM" id="MobiDB-lite"/>
    </source>
</evidence>
<proteinExistence type="predicted"/>
<sequence length="427" mass="48402">MKIRSAAATATATDSPAPPHKAADHSLSAAAPRKRKRDRNPKKSKKGERIKPKKLGLRKWVWSSKDCSRFEDKFVVVSYNILGVENALKHPDLYGGVPPRFLEWERRRRLIRKEIKRYSPSILCFQEVDRFFDLAEVLKEDGFEGVYKARTGDACDGCAIFWKEEKFILLHQENIEFNQFDLRNNVAQFCILKMNVNHSSTDGNPHSSLSLPTRSIIVGNTHMLFNPNRGDIKLGQIRLFVERAYKLSKEWGDIPVVISGDFNSTPKSAIYQYLASSELNLLLHDRRRISGQVDCSSSCRTFTASTVNVNRSLTFRWNEEELYLAAGSTVDTHLYHKLRLSSAYAGVPGNFKTRDGDGEPLATSYHSKFMGTVDYIWHSKELVPVRVVETLPIDNLRKTGGLPSKKWGSDHLSLVCELAFSDDGTMT</sequence>
<dbReference type="FunFam" id="3.60.10.10:FF:000080">
    <property type="entry name" value="Carbon catabolite repressor protein 4 homolog 3"/>
    <property type="match status" value="1"/>
</dbReference>
<dbReference type="PANTHER" id="PTHR12121">
    <property type="entry name" value="CARBON CATABOLITE REPRESSOR PROTEIN 4"/>
    <property type="match status" value="1"/>
</dbReference>
<dbReference type="SUPFAM" id="SSF56219">
    <property type="entry name" value="DNase I-like"/>
    <property type="match status" value="1"/>
</dbReference>
<dbReference type="InterPro" id="IPR036691">
    <property type="entry name" value="Endo/exonu/phosph_ase_sf"/>
</dbReference>
<feature type="compositionally biased region" description="Basic residues" evidence="1">
    <location>
        <begin position="32"/>
        <end position="50"/>
    </location>
</feature>
<evidence type="ECO:0000313" key="3">
    <source>
        <dbReference type="EMBL" id="KAK9114914.1"/>
    </source>
</evidence>
<dbReference type="Proteomes" id="UP001420932">
    <property type="component" value="Unassembled WGS sequence"/>
</dbReference>
<protein>
    <recommendedName>
        <fullName evidence="2">Endonuclease/exonuclease/phosphatase domain-containing protein</fullName>
    </recommendedName>
</protein>